<evidence type="ECO:0000256" key="3">
    <source>
        <dbReference type="SAM" id="MobiDB-lite"/>
    </source>
</evidence>
<comment type="caution">
    <text evidence="5">The sequence shown here is derived from an EMBL/GenBank/DDBJ whole genome shotgun (WGS) entry which is preliminary data.</text>
</comment>
<gene>
    <name evidence="5" type="ORF">GPA21_04940</name>
</gene>
<dbReference type="PROSITE" id="PS51186">
    <property type="entry name" value="GNAT"/>
    <property type="match status" value="1"/>
</dbReference>
<evidence type="ECO:0000256" key="1">
    <source>
        <dbReference type="ARBA" id="ARBA00022679"/>
    </source>
</evidence>
<dbReference type="InterPro" id="IPR016181">
    <property type="entry name" value="Acyl_CoA_acyltransferase"/>
</dbReference>
<accession>A0A972F736</accession>
<dbReference type="Proteomes" id="UP000599523">
    <property type="component" value="Unassembled WGS sequence"/>
</dbReference>
<evidence type="ECO:0000259" key="4">
    <source>
        <dbReference type="PROSITE" id="PS51186"/>
    </source>
</evidence>
<reference evidence="5" key="1">
    <citation type="submission" date="2019-12" db="EMBL/GenBank/DDBJ databases">
        <title>Comparative genomics gives insights into the taxonomy of the Azoarcus-Aromatoleum group and reveals separate origins of nif in the plant-associated Azoarcus and non-plant-associated Aromatoleum sub-groups.</title>
        <authorList>
            <person name="Lafos M."/>
            <person name="Maluk M."/>
            <person name="Batista M."/>
            <person name="Junghare M."/>
            <person name="Carmona M."/>
            <person name="Faoro H."/>
            <person name="Cruz L.M."/>
            <person name="Battistoni F."/>
            <person name="De Souza E."/>
            <person name="Pedrosa F."/>
            <person name="Chen W.-M."/>
            <person name="Poole P.S."/>
            <person name="Dixon R.A."/>
            <person name="James E.K."/>
        </authorList>
    </citation>
    <scope>NUCLEOTIDE SEQUENCE</scope>
    <source>
        <strain evidence="5">NSC3</strain>
    </source>
</reference>
<feature type="compositionally biased region" description="Polar residues" evidence="3">
    <location>
        <begin position="1"/>
        <end position="20"/>
    </location>
</feature>
<keyword evidence="1" id="KW-0808">Transferase</keyword>
<feature type="domain" description="N-acetyltransferase" evidence="4">
    <location>
        <begin position="38"/>
        <end position="181"/>
    </location>
</feature>
<dbReference type="Pfam" id="PF00583">
    <property type="entry name" value="Acetyltransf_1"/>
    <property type="match status" value="1"/>
</dbReference>
<dbReference type="Gene3D" id="3.40.630.30">
    <property type="match status" value="1"/>
</dbReference>
<dbReference type="InterPro" id="IPR000182">
    <property type="entry name" value="GNAT_dom"/>
</dbReference>
<dbReference type="SUPFAM" id="SSF55729">
    <property type="entry name" value="Acyl-CoA N-acyltransferases (Nat)"/>
    <property type="match status" value="1"/>
</dbReference>
<sequence>MSSRPHPTTKQLLDQFSTEPDYSDPSPDEFEALSRDKVPVRSLAAEDLHAVVRIDRHGTGTDRIDYYRRKFEEALGDSGVRVSLVAEQDDMVVGFIMARVDYGEFGRAATSAVIDTIGVDPGMTGREVGRALISQLLANLASLRVESVRTEIEWNHFSLARFLERCGFRPGQKLALSRALA</sequence>
<dbReference type="CDD" id="cd04301">
    <property type="entry name" value="NAT_SF"/>
    <property type="match status" value="1"/>
</dbReference>
<dbReference type="RefSeq" id="WP_168987104.1">
    <property type="nucleotide sequence ID" value="NZ_CAWPHM010000110.1"/>
</dbReference>
<dbReference type="PANTHER" id="PTHR43877">
    <property type="entry name" value="AMINOALKYLPHOSPHONATE N-ACETYLTRANSFERASE-RELATED-RELATED"/>
    <property type="match status" value="1"/>
</dbReference>
<name>A0A972F736_9RHOO</name>
<dbReference type="AlphaFoldDB" id="A0A972F736"/>
<organism evidence="5 6">
    <name type="scientific">Azoarcus taiwanensis</name>
    <dbReference type="NCBI Taxonomy" id="666964"/>
    <lineage>
        <taxon>Bacteria</taxon>
        <taxon>Pseudomonadati</taxon>
        <taxon>Pseudomonadota</taxon>
        <taxon>Betaproteobacteria</taxon>
        <taxon>Rhodocyclales</taxon>
        <taxon>Zoogloeaceae</taxon>
        <taxon>Azoarcus</taxon>
    </lineage>
</organism>
<dbReference type="EMBL" id="WTVM01000019">
    <property type="protein sequence ID" value="NMG02315.1"/>
    <property type="molecule type" value="Genomic_DNA"/>
</dbReference>
<keyword evidence="6" id="KW-1185">Reference proteome</keyword>
<proteinExistence type="predicted"/>
<evidence type="ECO:0000313" key="5">
    <source>
        <dbReference type="EMBL" id="NMG02315.1"/>
    </source>
</evidence>
<protein>
    <submittedName>
        <fullName evidence="5">GNAT family N-acetyltransferase</fullName>
    </submittedName>
</protein>
<feature type="region of interest" description="Disordered" evidence="3">
    <location>
        <begin position="1"/>
        <end position="31"/>
    </location>
</feature>
<evidence type="ECO:0000313" key="6">
    <source>
        <dbReference type="Proteomes" id="UP000599523"/>
    </source>
</evidence>
<dbReference type="GO" id="GO:0016747">
    <property type="term" value="F:acyltransferase activity, transferring groups other than amino-acyl groups"/>
    <property type="evidence" value="ECO:0007669"/>
    <property type="project" value="InterPro"/>
</dbReference>
<keyword evidence="2" id="KW-0012">Acyltransferase</keyword>
<dbReference type="InterPro" id="IPR050832">
    <property type="entry name" value="Bact_Acetyltransf"/>
</dbReference>
<evidence type="ECO:0000256" key="2">
    <source>
        <dbReference type="ARBA" id="ARBA00023315"/>
    </source>
</evidence>